<feature type="domain" description="Acyltransferase 3" evidence="10">
    <location>
        <begin position="23"/>
        <end position="371"/>
    </location>
</feature>
<evidence type="ECO:0000256" key="5">
    <source>
        <dbReference type="ARBA" id="ARBA00022989"/>
    </source>
</evidence>
<dbReference type="GO" id="GO:0005886">
    <property type="term" value="C:plasma membrane"/>
    <property type="evidence" value="ECO:0007669"/>
    <property type="project" value="UniProtKB-SubCell"/>
</dbReference>
<evidence type="ECO:0000259" key="10">
    <source>
        <dbReference type="Pfam" id="PF01757"/>
    </source>
</evidence>
<dbReference type="EMBL" id="DXCN01000067">
    <property type="protein sequence ID" value="HIY95716.1"/>
    <property type="molecule type" value="Genomic_DNA"/>
</dbReference>
<feature type="transmembrane region" description="Helical" evidence="9">
    <location>
        <begin position="405"/>
        <end position="422"/>
    </location>
</feature>
<keyword evidence="6 9" id="KW-0472">Membrane</keyword>
<evidence type="ECO:0000256" key="8">
    <source>
        <dbReference type="SAM" id="MobiDB-lite"/>
    </source>
</evidence>
<feature type="transmembrane region" description="Helical" evidence="9">
    <location>
        <begin position="162"/>
        <end position="181"/>
    </location>
</feature>
<feature type="transmembrane region" description="Helical" evidence="9">
    <location>
        <begin position="218"/>
        <end position="236"/>
    </location>
</feature>
<sequence>MKDDHVFYSAVHPHEGQRRFVLRGLDGVRAIAVLLVLVYHFWPQYLPGGMIGVDIFFVISGYLITALLLREGAYTGKMDIVSFWVRRLRRLVPAFALLTLVVGSLALLVGGDAQVGLGRQILGAFTYSSNWLLIWAGNDYFMQTSPELMTNFWSLAVEEQFYLFWPVVMVFVFMFTAQWWQRALVPGILGALSLLTAVVLGLLGASTTRLYYGTDTHLYGLMLGVLLAMMIPWSMYPPVDNRLYPLVGYGNGIWGWLRQLVGWVSLVAVLPFALTLSDHSSWLMPWGLLVGSLLGMGIIQALLPDVRGGTSGLFQGLLSLAPLRWIGQRSYGIYLWHWPLMVLAHYTFGAGRSPWVNVGVLFLTLFVAGLSYMYVEQPVRQLGFRGALSAWFSAMVAPAGRALPVGAAVLAGVTLIATVFAVRTAPAMTQAEAVVAAGANYVQASAPAPQPTTASAAPSSSASPSASAEPAESASPSPSSSTAPSATVDGSQVTIVGDSVTLASSLALGEAMPQALVNAEVSRTSAAALPVVKQMVDSGQMREVLVLSVTANSTFTVAQLEQLKTSVSPNGERKIVLVTGVGPASLTWIEPSNQVIREFAAQNPDTVFIADWQAAAKGHPEYLVSDGVHPQGEGLTVYAQTVEDAVAKALAG</sequence>
<evidence type="ECO:0000313" key="11">
    <source>
        <dbReference type="EMBL" id="HIY95716.1"/>
    </source>
</evidence>
<dbReference type="Proteomes" id="UP000824134">
    <property type="component" value="Unassembled WGS sequence"/>
</dbReference>
<evidence type="ECO:0000256" key="4">
    <source>
        <dbReference type="ARBA" id="ARBA00022692"/>
    </source>
</evidence>
<keyword evidence="4 9" id="KW-0812">Transmembrane</keyword>
<keyword evidence="7 11" id="KW-0012">Acyltransferase</keyword>
<feature type="transmembrane region" description="Helical" evidence="9">
    <location>
        <begin position="48"/>
        <end position="69"/>
    </location>
</feature>
<feature type="transmembrane region" description="Helical" evidence="9">
    <location>
        <begin position="283"/>
        <end position="303"/>
    </location>
</feature>
<dbReference type="Pfam" id="PF01757">
    <property type="entry name" value="Acyl_transf_3"/>
    <property type="match status" value="1"/>
</dbReference>
<evidence type="ECO:0000313" key="12">
    <source>
        <dbReference type="Proteomes" id="UP000824134"/>
    </source>
</evidence>
<dbReference type="SUPFAM" id="SSF52266">
    <property type="entry name" value="SGNH hydrolase"/>
    <property type="match status" value="1"/>
</dbReference>
<comment type="subcellular location">
    <subcellularLocation>
        <location evidence="1">Cell membrane</location>
        <topology evidence="1">Multi-pass membrane protein</topology>
    </subcellularLocation>
</comment>
<feature type="transmembrane region" description="Helical" evidence="9">
    <location>
        <begin position="121"/>
        <end position="141"/>
    </location>
</feature>
<evidence type="ECO:0000256" key="6">
    <source>
        <dbReference type="ARBA" id="ARBA00023136"/>
    </source>
</evidence>
<dbReference type="PANTHER" id="PTHR23028:SF53">
    <property type="entry name" value="ACYL_TRANSF_3 DOMAIN-CONTAINING PROTEIN"/>
    <property type="match status" value="1"/>
</dbReference>
<dbReference type="InterPro" id="IPR036514">
    <property type="entry name" value="SGNH_hydro_sf"/>
</dbReference>
<comment type="caution">
    <text evidence="11">The sequence shown here is derived from an EMBL/GenBank/DDBJ whole genome shotgun (WGS) entry which is preliminary data.</text>
</comment>
<dbReference type="GO" id="GO:0009103">
    <property type="term" value="P:lipopolysaccharide biosynthetic process"/>
    <property type="evidence" value="ECO:0007669"/>
    <property type="project" value="TreeGrafter"/>
</dbReference>
<evidence type="ECO:0000256" key="1">
    <source>
        <dbReference type="ARBA" id="ARBA00004651"/>
    </source>
</evidence>
<evidence type="ECO:0000256" key="7">
    <source>
        <dbReference type="ARBA" id="ARBA00023315"/>
    </source>
</evidence>
<evidence type="ECO:0000256" key="3">
    <source>
        <dbReference type="ARBA" id="ARBA00022679"/>
    </source>
</evidence>
<proteinExistence type="predicted"/>
<feature type="transmembrane region" description="Helical" evidence="9">
    <location>
        <begin position="20"/>
        <end position="42"/>
    </location>
</feature>
<dbReference type="InterPro" id="IPR002656">
    <property type="entry name" value="Acyl_transf_3_dom"/>
</dbReference>
<feature type="transmembrane region" description="Helical" evidence="9">
    <location>
        <begin position="187"/>
        <end position="206"/>
    </location>
</feature>
<evidence type="ECO:0000256" key="9">
    <source>
        <dbReference type="SAM" id="Phobius"/>
    </source>
</evidence>
<dbReference type="AlphaFoldDB" id="A0A9D2CRM1"/>
<gene>
    <name evidence="11" type="ORF">H9821_08700</name>
</gene>
<accession>A0A9D2CRM1</accession>
<organism evidence="11 12">
    <name type="scientific">Candidatus Rothia avicola</name>
    <dbReference type="NCBI Taxonomy" id="2840478"/>
    <lineage>
        <taxon>Bacteria</taxon>
        <taxon>Bacillati</taxon>
        <taxon>Actinomycetota</taxon>
        <taxon>Actinomycetes</taxon>
        <taxon>Micrococcales</taxon>
        <taxon>Micrococcaceae</taxon>
        <taxon>Rothia</taxon>
    </lineage>
</organism>
<feature type="compositionally biased region" description="Low complexity" evidence="8">
    <location>
        <begin position="447"/>
        <end position="487"/>
    </location>
</feature>
<reference evidence="11" key="2">
    <citation type="submission" date="2021-04" db="EMBL/GenBank/DDBJ databases">
        <authorList>
            <person name="Gilroy R."/>
        </authorList>
    </citation>
    <scope>NUCLEOTIDE SEQUENCE</scope>
    <source>
        <strain evidence="11">ChiHjej12B11-9195</strain>
    </source>
</reference>
<evidence type="ECO:0000256" key="2">
    <source>
        <dbReference type="ARBA" id="ARBA00022475"/>
    </source>
</evidence>
<name>A0A9D2CRM1_9MICC</name>
<dbReference type="GO" id="GO:0016747">
    <property type="term" value="F:acyltransferase activity, transferring groups other than amino-acyl groups"/>
    <property type="evidence" value="ECO:0007669"/>
    <property type="project" value="InterPro"/>
</dbReference>
<feature type="transmembrane region" description="Helical" evidence="9">
    <location>
        <begin position="256"/>
        <end position="276"/>
    </location>
</feature>
<reference evidence="11" key="1">
    <citation type="journal article" date="2021" name="PeerJ">
        <title>Extensive microbial diversity within the chicken gut microbiome revealed by metagenomics and culture.</title>
        <authorList>
            <person name="Gilroy R."/>
            <person name="Ravi A."/>
            <person name="Getino M."/>
            <person name="Pursley I."/>
            <person name="Horton D.L."/>
            <person name="Alikhan N.F."/>
            <person name="Baker D."/>
            <person name="Gharbi K."/>
            <person name="Hall N."/>
            <person name="Watson M."/>
            <person name="Adriaenssens E.M."/>
            <person name="Foster-Nyarko E."/>
            <person name="Jarju S."/>
            <person name="Secka A."/>
            <person name="Antonio M."/>
            <person name="Oren A."/>
            <person name="Chaudhuri R.R."/>
            <person name="La Ragione R."/>
            <person name="Hildebrand F."/>
            <person name="Pallen M.J."/>
        </authorList>
    </citation>
    <scope>NUCLEOTIDE SEQUENCE</scope>
    <source>
        <strain evidence="11">ChiHjej12B11-9195</strain>
    </source>
</reference>
<keyword evidence="3" id="KW-0808">Transferase</keyword>
<dbReference type="Gene3D" id="3.40.50.1110">
    <property type="entry name" value="SGNH hydrolase"/>
    <property type="match status" value="1"/>
</dbReference>
<dbReference type="PANTHER" id="PTHR23028">
    <property type="entry name" value="ACETYLTRANSFERASE"/>
    <property type="match status" value="1"/>
</dbReference>
<feature type="region of interest" description="Disordered" evidence="8">
    <location>
        <begin position="447"/>
        <end position="488"/>
    </location>
</feature>
<feature type="transmembrane region" description="Helical" evidence="9">
    <location>
        <begin position="355"/>
        <end position="375"/>
    </location>
</feature>
<feature type="transmembrane region" description="Helical" evidence="9">
    <location>
        <begin position="90"/>
        <end position="109"/>
    </location>
</feature>
<dbReference type="InterPro" id="IPR050879">
    <property type="entry name" value="Acyltransferase_3"/>
</dbReference>
<protein>
    <submittedName>
        <fullName evidence="11">Acyltransferase</fullName>
    </submittedName>
</protein>
<keyword evidence="5 9" id="KW-1133">Transmembrane helix</keyword>
<keyword evidence="2" id="KW-1003">Cell membrane</keyword>